<feature type="transmembrane region" description="Helical" evidence="2">
    <location>
        <begin position="91"/>
        <end position="108"/>
    </location>
</feature>
<organism evidence="4 5">
    <name type="scientific">Colletotrichum plurivorum</name>
    <dbReference type="NCBI Taxonomy" id="2175906"/>
    <lineage>
        <taxon>Eukaryota</taxon>
        <taxon>Fungi</taxon>
        <taxon>Dikarya</taxon>
        <taxon>Ascomycota</taxon>
        <taxon>Pezizomycotina</taxon>
        <taxon>Sordariomycetes</taxon>
        <taxon>Hypocreomycetidae</taxon>
        <taxon>Glomerellales</taxon>
        <taxon>Glomerellaceae</taxon>
        <taxon>Colletotrichum</taxon>
        <taxon>Colletotrichum orchidearum species complex</taxon>
    </lineage>
</organism>
<dbReference type="Proteomes" id="UP000654918">
    <property type="component" value="Unassembled WGS sequence"/>
</dbReference>
<dbReference type="InterPro" id="IPR056019">
    <property type="entry name" value="DUF7598"/>
</dbReference>
<sequence length="273" mass="30525">MFNLSENSRLRGSGHMILNVFRAFNIVGLLAICASTWVMIVMSILKGKFAFFDSASHFFTFSIAVFLIISELNIFRSYFERNWPVLSSDHGLSWLGIAMIVMGCQVLANTSEPAFSAETLGLPLWRLILASGILAITFGFFNVVSSIVFRDGSNGINARNIRSDGTLASGKNSFVDGYSVRSNSIREEKTFRRLTQKFTPWSKNTNANRPNISGPIVSDVEHGNVSDSNRDWDEDRRSPIMPEVARPPTALHPMNTGNVRYTKYSEASNMDRF</sequence>
<feature type="transmembrane region" description="Helical" evidence="2">
    <location>
        <begin position="20"/>
        <end position="45"/>
    </location>
</feature>
<feature type="compositionally biased region" description="Polar residues" evidence="1">
    <location>
        <begin position="202"/>
        <end position="211"/>
    </location>
</feature>
<keyword evidence="2" id="KW-1133">Transmembrane helix</keyword>
<feature type="domain" description="DUF7598" evidence="3">
    <location>
        <begin position="14"/>
        <end position="148"/>
    </location>
</feature>
<name>A0A8H6KGL1_9PEZI</name>
<comment type="caution">
    <text evidence="4">The sequence shown here is derived from an EMBL/GenBank/DDBJ whole genome shotgun (WGS) entry which is preliminary data.</text>
</comment>
<reference evidence="4" key="1">
    <citation type="journal article" date="2020" name="Phytopathology">
        <title>Genome Sequence Resources of Colletotrichum truncatum, C. plurivorum, C. musicola, and C. sojae: Four Species Pathogenic to Soybean (Glycine max).</title>
        <authorList>
            <person name="Rogerio F."/>
            <person name="Boufleur T.R."/>
            <person name="Ciampi-Guillardi M."/>
            <person name="Sukno S.A."/>
            <person name="Thon M.R."/>
            <person name="Massola Junior N.S."/>
            <person name="Baroncelli R."/>
        </authorList>
    </citation>
    <scope>NUCLEOTIDE SEQUENCE</scope>
    <source>
        <strain evidence="4">LFN00145</strain>
    </source>
</reference>
<evidence type="ECO:0000313" key="5">
    <source>
        <dbReference type="Proteomes" id="UP000654918"/>
    </source>
</evidence>
<dbReference type="Pfam" id="PF24535">
    <property type="entry name" value="DUF7598"/>
    <property type="match status" value="1"/>
</dbReference>
<feature type="transmembrane region" description="Helical" evidence="2">
    <location>
        <begin position="128"/>
        <end position="149"/>
    </location>
</feature>
<feature type="transmembrane region" description="Helical" evidence="2">
    <location>
        <begin position="57"/>
        <end position="79"/>
    </location>
</feature>
<evidence type="ECO:0000313" key="4">
    <source>
        <dbReference type="EMBL" id="KAF6831112.1"/>
    </source>
</evidence>
<keyword evidence="5" id="KW-1185">Reference proteome</keyword>
<keyword evidence="2" id="KW-0472">Membrane</keyword>
<protein>
    <recommendedName>
        <fullName evidence="3">DUF7598 domain-containing protein</fullName>
    </recommendedName>
</protein>
<accession>A0A8H6KGL1</accession>
<keyword evidence="2" id="KW-0812">Transmembrane</keyword>
<evidence type="ECO:0000256" key="2">
    <source>
        <dbReference type="SAM" id="Phobius"/>
    </source>
</evidence>
<dbReference type="EMBL" id="WIGO01000085">
    <property type="protein sequence ID" value="KAF6831112.1"/>
    <property type="molecule type" value="Genomic_DNA"/>
</dbReference>
<evidence type="ECO:0000259" key="3">
    <source>
        <dbReference type="Pfam" id="PF24535"/>
    </source>
</evidence>
<feature type="region of interest" description="Disordered" evidence="1">
    <location>
        <begin position="202"/>
        <end position="256"/>
    </location>
</feature>
<evidence type="ECO:0000256" key="1">
    <source>
        <dbReference type="SAM" id="MobiDB-lite"/>
    </source>
</evidence>
<gene>
    <name evidence="4" type="ORF">CPLU01_06935</name>
</gene>
<proteinExistence type="predicted"/>
<dbReference type="AlphaFoldDB" id="A0A8H6KGL1"/>
<feature type="compositionally biased region" description="Basic and acidic residues" evidence="1">
    <location>
        <begin position="219"/>
        <end position="238"/>
    </location>
</feature>